<evidence type="ECO:0000256" key="2">
    <source>
        <dbReference type="ARBA" id="ARBA00022490"/>
    </source>
</evidence>
<feature type="compositionally biased region" description="Basic and acidic residues" evidence="11">
    <location>
        <begin position="1031"/>
        <end position="1055"/>
    </location>
</feature>
<feature type="compositionally biased region" description="Basic and acidic residues" evidence="11">
    <location>
        <begin position="1008"/>
        <end position="1023"/>
    </location>
</feature>
<keyword evidence="2" id="KW-0963">Cytoplasm</keyword>
<keyword evidence="4" id="KW-0677">Repeat</keyword>
<feature type="region of interest" description="Disordered" evidence="11">
    <location>
        <begin position="1444"/>
        <end position="1472"/>
    </location>
</feature>
<dbReference type="Pfam" id="PF23185">
    <property type="entry name" value="CFAP43_N"/>
    <property type="match status" value="1"/>
</dbReference>
<name>A0A813FMP4_POLGL</name>
<keyword evidence="14" id="KW-1185">Reference proteome</keyword>
<dbReference type="SUPFAM" id="SSF50978">
    <property type="entry name" value="WD40 repeat-like"/>
    <property type="match status" value="2"/>
</dbReference>
<dbReference type="GO" id="GO:0005930">
    <property type="term" value="C:axoneme"/>
    <property type="evidence" value="ECO:0007669"/>
    <property type="project" value="UniProtKB-SubCell"/>
</dbReference>
<dbReference type="InterPro" id="IPR056296">
    <property type="entry name" value="Cfap43_N"/>
</dbReference>
<evidence type="ECO:0000256" key="3">
    <source>
        <dbReference type="ARBA" id="ARBA00022574"/>
    </source>
</evidence>
<sequence length="1706" mass="189356">MAPPRKAPEDGKVDFHASFVPLSAPVCFVNNRTVCYAVADNVCLWNIEDGSRSYLHTTVYGITKLCCNAERGMVAFCEGGASPQVFVYSMEPKKLMFAISDVAELELADMAFSRCGSRLYVLSRATSKKLAVFSMQTGLRLKGCDLDLPLRFDKLSVYPGHKDHLALIRGSSVRIVTITKSFETYISRLQPPSIPADAELSVSAYAWTTSGHFLVATRQGSLCTLDGGTGVLLHVCQAERPITSITMTRSHLVTSHIGNNLSFWSYSPEALPAVTDEAVQEISGLSDAPAMSSAANGGVFKLNKVLDLESVSQSQRLGHRMLGQVACVQLNPDFSQAVLTTAEGEVWSLELPPKLNQEGGAFPTLDPTDDEEEEEDIYMRADQLQTQLLTWFHTHPVADIAILSNGSELKACASGDEGGRLRIWEASRGMDPKGFRMIRFASAITSLAPDAEGNMLLVGTDSGCVHLVRASPWRKAQIMDTQRVSEAGVAKLCCCATEDGLKVAALLFDNRIAFCRVNLSDGRVKMLGYVEALGNVEDIQFHDQGVAEGLFPEKLLVVGTAQEVTMLWAVRAPPTDHEPRSADLDRDVCPVWSTKLSGEKRLEDKPTAVCSLTKKSVVVGFAGGGVKSYPVPTFSGASTARQSAAMPQNSFVSVPCGQPVSCLRASTQGSALSLAFASMDGSVTQVVRMKMVELSCTNTEPFAQSPGSQGELITRKALHSPYIGGASQVSIGYHGKVLLSTGGSDGLLLWSTPEASIRLPPAEDEEDEEDEDDAYGDETQEDYAFELDDRDMQAFPCWAPPADGMTPDDIAAAAAAASGEGEDPEVVEARQAKQKAIHFEVDNLRRKIKALVDHNTNAPDLEKLDRKDFCVDFEERDAISAKTKERCDALRAQIDHENVARQLVRDRLIKEFWDPMRGKGCQIQSLMTSISVSNYPERTISEEESTTTRKLRMLRRSEQLEHQFLRSAQCPADLREDMVLEGDSFVTGREKYIVNWWPSVGSKADTQRVKQEAEMLAEHKAEAEQSAAQAAKEDGKKGGDKDAGAGKDAEKKAPSSKEQTMESVTQEQKFLYEPFELVTNSRRRLQIYLLQSLAAEYRMHFNELFEACKVDKRSIVDQMKEKCARIRSILGELQITENVPEPELGEKEEAEAVLKVQDQEISAAKYISPEERAALEKARLKEEERLRQLRENDAGQRALVQMMGGTLKTKKDLTALEITLEREPWMDQVAWDDMTEVQKAALAEFEAKEKALAEEQEKYRGQLHGELKVLRAGVQDLTQQFEGLLKELHHQRFAHDSKFFCQELYCARLQLALLQSVEDTLVRDQAQFDVEAAANKLKEAQRGADVFGSDVAAAKSVQDEKARIEKEASSAQNFRQQLAQFALENEAVTALLQLFRRKAGAKGRATVQMDSTTTTQLARAVAGEAQPVVLPPWDPFNVAAMGDPYPDLGVPERQDSPDAGLDDEPKLEDCPEGVDEAGFQRMLELRREKLLAEAEVQKGAKVLAEMAGLLTHLQNERDQARTEYDRLQNELHDHKELMDRELYDIELLFKLRQGQVEVPQAAVVTDYSDAIVIDQEVVQSRNTRILELGKDKVSTLNTIKEFRKKLSLLQWEYNMLDAQTKDLEERTKDVHMLRVTKDLQSLLKGGEEGRNKADADLLERKIEHLNSTTEVKEQALKKQYAMGNHAAKLRKQENMMLEKSRGQWFI</sequence>
<evidence type="ECO:0000256" key="5">
    <source>
        <dbReference type="ARBA" id="ARBA00023054"/>
    </source>
</evidence>
<dbReference type="OMA" id="HACRANH"/>
<evidence type="ECO:0000256" key="1">
    <source>
        <dbReference type="ARBA" id="ARBA00004430"/>
    </source>
</evidence>
<dbReference type="InterPro" id="IPR001680">
    <property type="entry name" value="WD40_rpt"/>
</dbReference>
<organism evidence="13 14">
    <name type="scientific">Polarella glacialis</name>
    <name type="common">Dinoflagellate</name>
    <dbReference type="NCBI Taxonomy" id="89957"/>
    <lineage>
        <taxon>Eukaryota</taxon>
        <taxon>Sar</taxon>
        <taxon>Alveolata</taxon>
        <taxon>Dinophyceae</taxon>
        <taxon>Suessiales</taxon>
        <taxon>Suessiaceae</taxon>
        <taxon>Polarella</taxon>
    </lineage>
</organism>
<proteinExistence type="inferred from homology"/>
<evidence type="ECO:0000313" key="14">
    <source>
        <dbReference type="Proteomes" id="UP000654075"/>
    </source>
</evidence>
<evidence type="ECO:0000256" key="10">
    <source>
        <dbReference type="SAM" id="Coils"/>
    </source>
</evidence>
<evidence type="ECO:0000256" key="7">
    <source>
        <dbReference type="ARBA" id="ARBA00023273"/>
    </source>
</evidence>
<dbReference type="PANTHER" id="PTHR14885:SF1">
    <property type="entry name" value="CILIA- AND FLAGELLA-ASSOCIATED PROTEIN 43"/>
    <property type="match status" value="1"/>
</dbReference>
<feature type="domain" description="Cfap43 N-terminal" evidence="12">
    <location>
        <begin position="60"/>
        <end position="227"/>
    </location>
</feature>
<comment type="caution">
    <text evidence="13">The sequence shown here is derived from an EMBL/GenBank/DDBJ whole genome shotgun (WGS) entry which is preliminary data.</text>
</comment>
<keyword evidence="5 10" id="KW-0175">Coiled coil</keyword>
<reference evidence="13" key="1">
    <citation type="submission" date="2021-02" db="EMBL/GenBank/DDBJ databases">
        <authorList>
            <person name="Dougan E. K."/>
            <person name="Rhodes N."/>
            <person name="Thang M."/>
            <person name="Chan C."/>
        </authorList>
    </citation>
    <scope>NUCLEOTIDE SEQUENCE</scope>
</reference>
<comment type="subcellular location">
    <subcellularLocation>
        <location evidence="1">Cytoplasm</location>
        <location evidence="1">Cytoskeleton</location>
        <location evidence="1">Cilium axoneme</location>
    </subcellularLocation>
</comment>
<keyword evidence="7" id="KW-0966">Cell projection</keyword>
<feature type="coiled-coil region" evidence="10">
    <location>
        <begin position="1503"/>
        <end position="1537"/>
    </location>
</feature>
<keyword evidence="6" id="KW-0206">Cytoskeleton</keyword>
<dbReference type="PANTHER" id="PTHR14885">
    <property type="entry name" value="CILIA- AND FLAGELLA-ASSOCIATED PROTEIN 43-RELATED"/>
    <property type="match status" value="1"/>
</dbReference>
<evidence type="ECO:0000256" key="4">
    <source>
        <dbReference type="ARBA" id="ARBA00022737"/>
    </source>
</evidence>
<dbReference type="GO" id="GO:0060271">
    <property type="term" value="P:cilium assembly"/>
    <property type="evidence" value="ECO:0007669"/>
    <property type="project" value="TreeGrafter"/>
</dbReference>
<dbReference type="SMART" id="SM00320">
    <property type="entry name" value="WD40"/>
    <property type="match status" value="3"/>
</dbReference>
<dbReference type="InterPro" id="IPR036322">
    <property type="entry name" value="WD40_repeat_dom_sf"/>
</dbReference>
<evidence type="ECO:0000313" key="13">
    <source>
        <dbReference type="EMBL" id="CAE8615423.1"/>
    </source>
</evidence>
<feature type="region of interest" description="Disordered" evidence="11">
    <location>
        <begin position="1008"/>
        <end position="1065"/>
    </location>
</feature>
<evidence type="ECO:0000256" key="8">
    <source>
        <dbReference type="ARBA" id="ARBA00023605"/>
    </source>
</evidence>
<comment type="similarity">
    <text evidence="8">Belongs to the CFAP43 family.</text>
</comment>
<keyword evidence="3" id="KW-0853">WD repeat</keyword>
<dbReference type="Gene3D" id="2.130.10.10">
    <property type="entry name" value="YVTN repeat-like/Quinoprotein amine dehydrogenase"/>
    <property type="match status" value="2"/>
</dbReference>
<dbReference type="EMBL" id="CAJNNV010025631">
    <property type="protein sequence ID" value="CAE8615423.1"/>
    <property type="molecule type" value="Genomic_DNA"/>
</dbReference>
<dbReference type="Proteomes" id="UP000654075">
    <property type="component" value="Unassembled WGS sequence"/>
</dbReference>
<dbReference type="Pfam" id="PF25828">
    <property type="entry name" value="CC_Cfap43"/>
    <property type="match status" value="3"/>
</dbReference>
<evidence type="ECO:0000256" key="9">
    <source>
        <dbReference type="ARBA" id="ARBA00023662"/>
    </source>
</evidence>
<protein>
    <recommendedName>
        <fullName evidence="9">Cilia- and flagella-associated protein 43</fullName>
    </recommendedName>
</protein>
<feature type="compositionally biased region" description="Polar residues" evidence="11">
    <location>
        <begin position="1056"/>
        <end position="1065"/>
    </location>
</feature>
<gene>
    <name evidence="13" type="ORF">PGLA1383_LOCUS33139</name>
</gene>
<evidence type="ECO:0000259" key="12">
    <source>
        <dbReference type="Pfam" id="PF23185"/>
    </source>
</evidence>
<evidence type="ECO:0000256" key="11">
    <source>
        <dbReference type="SAM" id="MobiDB-lite"/>
    </source>
</evidence>
<accession>A0A813FMP4</accession>
<dbReference type="OrthoDB" id="64353at2759"/>
<dbReference type="InterPro" id="IPR015943">
    <property type="entry name" value="WD40/YVTN_repeat-like_dom_sf"/>
</dbReference>
<evidence type="ECO:0000256" key="6">
    <source>
        <dbReference type="ARBA" id="ARBA00023212"/>
    </source>
</evidence>